<gene>
    <name evidence="3" type="ORF">P0Y56_10355</name>
</gene>
<dbReference type="InterPro" id="IPR018188">
    <property type="entry name" value="RNase_T2_His_AS_1"/>
</dbReference>
<accession>A0AAJ5X0M5</accession>
<evidence type="ECO:0000256" key="1">
    <source>
        <dbReference type="ARBA" id="ARBA00007469"/>
    </source>
</evidence>
<dbReference type="GO" id="GO:0006401">
    <property type="term" value="P:RNA catabolic process"/>
    <property type="evidence" value="ECO:0007669"/>
    <property type="project" value="TreeGrafter"/>
</dbReference>
<dbReference type="AlphaFoldDB" id="A0AAJ5X0M5"/>
<evidence type="ECO:0000256" key="2">
    <source>
        <dbReference type="RuleBase" id="RU004328"/>
    </source>
</evidence>
<dbReference type="GO" id="GO:0003723">
    <property type="term" value="F:RNA binding"/>
    <property type="evidence" value="ECO:0007669"/>
    <property type="project" value="InterPro"/>
</dbReference>
<comment type="similarity">
    <text evidence="1 2">Belongs to the RNase T2 family.</text>
</comment>
<reference evidence="3" key="1">
    <citation type="submission" date="2023-03" db="EMBL/GenBank/DDBJ databases">
        <title>Andean soil-derived lignocellulolytic bacterial consortium as a source of novel taxa and putative plastic-active enzymes.</title>
        <authorList>
            <person name="Diaz-Garcia L."/>
            <person name="Chuvochina M."/>
            <person name="Feuerriegel G."/>
            <person name="Bunk B."/>
            <person name="Sproer C."/>
            <person name="Streit W.R."/>
            <person name="Rodriguez L.M."/>
            <person name="Overmann J."/>
            <person name="Jimenez D.J."/>
        </authorList>
    </citation>
    <scope>NUCLEOTIDE SEQUENCE</scope>
    <source>
        <strain evidence="3">MAG 26</strain>
    </source>
</reference>
<dbReference type="PROSITE" id="PS00530">
    <property type="entry name" value="RNASE_T2_1"/>
    <property type="match status" value="1"/>
</dbReference>
<protein>
    <submittedName>
        <fullName evidence="3">Ribonuclease T</fullName>
    </submittedName>
</protein>
<dbReference type="Proteomes" id="UP001218362">
    <property type="component" value="Chromosome"/>
</dbReference>
<evidence type="ECO:0000313" key="3">
    <source>
        <dbReference type="EMBL" id="WEK45435.1"/>
    </source>
</evidence>
<proteinExistence type="inferred from homology"/>
<dbReference type="Pfam" id="PF00445">
    <property type="entry name" value="Ribonuclease_T2"/>
    <property type="match status" value="1"/>
</dbReference>
<dbReference type="EMBL" id="CP119316">
    <property type="protein sequence ID" value="WEK45435.1"/>
    <property type="molecule type" value="Genomic_DNA"/>
</dbReference>
<dbReference type="PANTHER" id="PTHR11240">
    <property type="entry name" value="RIBONUCLEASE T2"/>
    <property type="match status" value="1"/>
</dbReference>
<dbReference type="InterPro" id="IPR001568">
    <property type="entry name" value="RNase_T2-like"/>
</dbReference>
<organism evidence="3 4">
    <name type="scientific">Candidatus Andeanibacterium colombiense</name>
    <dbReference type="NCBI Taxonomy" id="3121345"/>
    <lineage>
        <taxon>Bacteria</taxon>
        <taxon>Pseudomonadati</taxon>
        <taxon>Pseudomonadota</taxon>
        <taxon>Alphaproteobacteria</taxon>
        <taxon>Sphingomonadales</taxon>
        <taxon>Sphingomonadaceae</taxon>
        <taxon>Candidatus Andeanibacterium</taxon>
    </lineage>
</organism>
<dbReference type="KEGG" id="acob:P0Y56_10355"/>
<evidence type="ECO:0000313" key="4">
    <source>
        <dbReference type="Proteomes" id="UP001218362"/>
    </source>
</evidence>
<dbReference type="PROSITE" id="PS00531">
    <property type="entry name" value="RNASE_T2_2"/>
    <property type="match status" value="1"/>
</dbReference>
<dbReference type="SUPFAM" id="SSF55895">
    <property type="entry name" value="Ribonuclease Rh-like"/>
    <property type="match status" value="1"/>
</dbReference>
<dbReference type="InterPro" id="IPR033130">
    <property type="entry name" value="RNase_T2_His_AS_2"/>
</dbReference>
<dbReference type="Gene3D" id="3.90.730.10">
    <property type="entry name" value="Ribonuclease T2-like"/>
    <property type="match status" value="1"/>
</dbReference>
<dbReference type="InterPro" id="IPR036430">
    <property type="entry name" value="RNase_T2-like_sf"/>
</dbReference>
<dbReference type="PANTHER" id="PTHR11240:SF22">
    <property type="entry name" value="RIBONUCLEASE T2"/>
    <property type="match status" value="1"/>
</dbReference>
<sequence length="228" mass="25069">MLGLPLIAIGTIAQAQAYQCRPPAGPVSAAKPIPDGPVRRTRIAAYTLALSWSPEHCRFATAADRFQCSGRNGRFGLVLHGLWPEGKGANWPQWCPSARGPSPDLLRRTMCLTPSADLIAHEWAKHGACMAKTPTGYFKAARILFDSLSLPDLDRLSRRKPLDAGMIRESVSAAFPAFKPEMVGIKLNAGGWLDEIRFCYNTDFRPSRCSRSQYGAKDTLSARIWRGL</sequence>
<name>A0AAJ5X0M5_9SPHN</name>
<dbReference type="GO" id="GO:0033897">
    <property type="term" value="F:ribonuclease T2 activity"/>
    <property type="evidence" value="ECO:0007669"/>
    <property type="project" value="InterPro"/>
</dbReference>